<dbReference type="Pfam" id="PF09749">
    <property type="entry name" value="HVSL"/>
    <property type="match status" value="1"/>
</dbReference>
<accession>A0A4Y9ZJ78</accession>
<evidence type="ECO:0000256" key="1">
    <source>
        <dbReference type="ARBA" id="ARBA00022722"/>
    </source>
</evidence>
<evidence type="ECO:0000256" key="4">
    <source>
        <dbReference type="ARBA" id="ARBA00023242"/>
    </source>
</evidence>
<comment type="similarity">
    <text evidence="5">Belongs to the 2H phosphoesterase superfamily. USB1 family.</text>
</comment>
<feature type="region of interest" description="Disordered" evidence="6">
    <location>
        <begin position="1"/>
        <end position="55"/>
    </location>
</feature>
<dbReference type="PANTHER" id="PTHR13522">
    <property type="entry name" value="U6 SNRNA PHOSPHODIESTERASE 1"/>
    <property type="match status" value="1"/>
</dbReference>
<feature type="active site" description="Proton donor/acceptor" evidence="5">
    <location>
        <position position="125"/>
    </location>
</feature>
<dbReference type="GO" id="GO:0005634">
    <property type="term" value="C:nucleus"/>
    <property type="evidence" value="ECO:0007669"/>
    <property type="project" value="UniProtKB-SubCell"/>
</dbReference>
<dbReference type="EMBL" id="SFCI01002789">
    <property type="protein sequence ID" value="TFY73509.1"/>
    <property type="molecule type" value="Genomic_DNA"/>
</dbReference>
<protein>
    <recommendedName>
        <fullName evidence="5">U6 snRNA phosphodiesterase</fullName>
        <ecNumber evidence="5">3.1.4.-</ecNumber>
    </recommendedName>
</protein>
<dbReference type="PANTHER" id="PTHR13522:SF3">
    <property type="entry name" value="U6 SNRNA PHOSPHODIESTERASE 1"/>
    <property type="match status" value="1"/>
</dbReference>
<sequence>MKRSSALVSYSESSDSDSDHAPNVPEPKKRKLPALASSLTVPVPVDDPSKHQGRIRTTPHVEGQWAAYVYIPILLQEEENKKLRGLVRRVIRRAKDVEPALQVLGTSAPANGNEVADSAVPMELHVSLTRPFYLRAHQREDVKRAMRAVAKTHLPFTASFATLAELTNDERTRTFLCMEVGAGHTEFQKLSDALTPTLRAFRQKEYYDQPRFHASFAWALLNHPSQPSTPAPPGTPTPEPDAVSKESPSPPICTPIAALPDDLVSSLQAEFGSALASQAGVFDVQTVRVRIGKDVSEWALG</sequence>
<evidence type="ECO:0000256" key="5">
    <source>
        <dbReference type="HAMAP-Rule" id="MF_03040"/>
    </source>
</evidence>
<dbReference type="GO" id="GO:0034477">
    <property type="term" value="P:U6 snRNA 3'-end processing"/>
    <property type="evidence" value="ECO:0007669"/>
    <property type="project" value="UniProtKB-UniRule"/>
</dbReference>
<dbReference type="Proteomes" id="UP000298061">
    <property type="component" value="Unassembled WGS sequence"/>
</dbReference>
<dbReference type="Gene3D" id="3.90.1140.10">
    <property type="entry name" value="Cyclic phosphodiesterase"/>
    <property type="match status" value="1"/>
</dbReference>
<name>A0A4Y9ZJ78_9AGAM</name>
<dbReference type="GO" id="GO:1990838">
    <property type="term" value="F:poly(U)-specific exoribonuclease activity, producing 3' uridine cyclic phosphate ends"/>
    <property type="evidence" value="ECO:0007669"/>
    <property type="project" value="UniProtKB-UniRule"/>
</dbReference>
<dbReference type="AlphaFoldDB" id="A0A4Y9ZJ78"/>
<comment type="subcellular location">
    <subcellularLocation>
        <location evidence="5">Nucleus</location>
    </subcellularLocation>
</comment>
<evidence type="ECO:0000256" key="3">
    <source>
        <dbReference type="ARBA" id="ARBA00023239"/>
    </source>
</evidence>
<keyword evidence="1 5" id="KW-0540">Nuclease</keyword>
<keyword evidence="4 5" id="KW-0539">Nucleus</keyword>
<proteinExistence type="inferred from homology"/>
<feature type="region of interest" description="Disordered" evidence="6">
    <location>
        <begin position="223"/>
        <end position="251"/>
    </location>
</feature>
<keyword evidence="2 5" id="KW-0378">Hydrolase</keyword>
<comment type="function">
    <text evidence="5">Phosphodiesterase responsible for the U6 snRNA 3' end processing. Acts as an exoribonuclease (RNase) responsible for trimming the poly(U) tract of the last nucleotides in the pre-U6 snRNA molecule, leading to the formation of mature U6 snRNA.</text>
</comment>
<feature type="compositionally biased region" description="Low complexity" evidence="6">
    <location>
        <begin position="1"/>
        <end position="13"/>
    </location>
</feature>
<evidence type="ECO:0000313" key="7">
    <source>
        <dbReference type="EMBL" id="TFY73509.1"/>
    </source>
</evidence>
<comment type="caution">
    <text evidence="7">The sequence shown here is derived from an EMBL/GenBank/DDBJ whole genome shotgun (WGS) entry which is preliminary data.</text>
</comment>
<feature type="active site" description="Proton donor/acceptor" evidence="5">
    <location>
        <position position="213"/>
    </location>
</feature>
<gene>
    <name evidence="5" type="primary">USB1</name>
    <name evidence="7" type="ORF">EWM64_g10503</name>
</gene>
<keyword evidence="8" id="KW-1185">Reference proteome</keyword>
<dbReference type="GO" id="GO:0016829">
    <property type="term" value="F:lyase activity"/>
    <property type="evidence" value="ECO:0007669"/>
    <property type="project" value="UniProtKB-KW"/>
</dbReference>
<dbReference type="STRING" id="135208.A0A4Y9ZJ78"/>
<dbReference type="InterPro" id="IPR027521">
    <property type="entry name" value="Usb1"/>
</dbReference>
<evidence type="ECO:0000256" key="6">
    <source>
        <dbReference type="SAM" id="MobiDB-lite"/>
    </source>
</evidence>
<evidence type="ECO:0000313" key="8">
    <source>
        <dbReference type="Proteomes" id="UP000298061"/>
    </source>
</evidence>
<dbReference type="EC" id="3.1.4.-" evidence="5"/>
<reference evidence="7 8" key="1">
    <citation type="submission" date="2019-02" db="EMBL/GenBank/DDBJ databases">
        <title>Genome sequencing of the rare red list fungi Hericium alpestre (H. flagellum).</title>
        <authorList>
            <person name="Buettner E."/>
            <person name="Kellner H."/>
        </authorList>
    </citation>
    <scope>NUCLEOTIDE SEQUENCE [LARGE SCALE GENOMIC DNA]</scope>
    <source>
        <strain evidence="7 8">DSM 108284</strain>
    </source>
</reference>
<feature type="compositionally biased region" description="Pro residues" evidence="6">
    <location>
        <begin position="227"/>
        <end position="239"/>
    </location>
</feature>
<dbReference type="HAMAP" id="MF_03040">
    <property type="entry name" value="USB1"/>
    <property type="match status" value="1"/>
</dbReference>
<organism evidence="7 8">
    <name type="scientific">Hericium alpestre</name>
    <dbReference type="NCBI Taxonomy" id="135208"/>
    <lineage>
        <taxon>Eukaryota</taxon>
        <taxon>Fungi</taxon>
        <taxon>Dikarya</taxon>
        <taxon>Basidiomycota</taxon>
        <taxon>Agaricomycotina</taxon>
        <taxon>Agaricomycetes</taxon>
        <taxon>Russulales</taxon>
        <taxon>Hericiaceae</taxon>
        <taxon>Hericium</taxon>
    </lineage>
</organism>
<dbReference type="OrthoDB" id="49151at2759"/>
<evidence type="ECO:0000256" key="2">
    <source>
        <dbReference type="ARBA" id="ARBA00022801"/>
    </source>
</evidence>
<keyword evidence="3" id="KW-0456">Lyase</keyword>